<feature type="domain" description="Septum formation inhibitor MinC N-terminal" evidence="8">
    <location>
        <begin position="8"/>
        <end position="77"/>
    </location>
</feature>
<comment type="function">
    <text evidence="5 6">Cell division inhibitor that blocks the formation of polar Z ring septums. Rapidly oscillates between the poles of the cell to destabilize FtsZ filaments that have formed before they mature into polar Z rings. Prevents FtsZ polymerization.</text>
</comment>
<dbReference type="STRING" id="1903179.BI347_06825"/>
<dbReference type="InterPro" id="IPR007874">
    <property type="entry name" value="MinC_N"/>
</dbReference>
<organism evidence="9 11">
    <name type="scientific">Chromobacterium sphagni</name>
    <dbReference type="NCBI Taxonomy" id="1903179"/>
    <lineage>
        <taxon>Bacteria</taxon>
        <taxon>Pseudomonadati</taxon>
        <taxon>Pseudomonadota</taxon>
        <taxon>Betaproteobacteria</taxon>
        <taxon>Neisseriales</taxon>
        <taxon>Chromobacteriaceae</taxon>
        <taxon>Chromobacterium</taxon>
    </lineage>
</organism>
<dbReference type="HAMAP" id="MF_00267">
    <property type="entry name" value="MinC"/>
    <property type="match status" value="1"/>
</dbReference>
<evidence type="ECO:0000256" key="3">
    <source>
        <dbReference type="ARBA" id="ARBA00023210"/>
    </source>
</evidence>
<comment type="similarity">
    <text evidence="1 6">Belongs to the MinC family.</text>
</comment>
<dbReference type="Pfam" id="PF05209">
    <property type="entry name" value="MinC_N"/>
    <property type="match status" value="1"/>
</dbReference>
<evidence type="ECO:0000256" key="1">
    <source>
        <dbReference type="ARBA" id="ARBA00006291"/>
    </source>
</evidence>
<evidence type="ECO:0000256" key="4">
    <source>
        <dbReference type="ARBA" id="ARBA00023306"/>
    </source>
</evidence>
<sequence length="240" mass="25227">MSPVANAFDIKSANLDLLAILLRTDNLDELSQALDARFGNSNDAPAEAFVLDVEALPKPAELDLGRLLPLLSRRGIRAVALRHPDNSLAAMASRFGLAFASSAALPRSAQAPQEPQAKSAVETPAAAVPAGAMIIDRPVRAGQQIYAKGCDLIVLAVVSAGAEVIADGNIHVYAPLRGRALAGARGNAAARIFTRSMEAELVSIAGVYRTIEQALPDSILGKPTQIYLENERLVMTALGE</sequence>
<dbReference type="EMBL" id="MKCT01000072">
    <property type="protein sequence ID" value="OHX16959.1"/>
    <property type="molecule type" value="Genomic_DNA"/>
</dbReference>
<dbReference type="Proteomes" id="UP000180088">
    <property type="component" value="Unassembled WGS sequence"/>
</dbReference>
<dbReference type="GO" id="GO:0051302">
    <property type="term" value="P:regulation of cell division"/>
    <property type="evidence" value="ECO:0007669"/>
    <property type="project" value="InterPro"/>
</dbReference>
<evidence type="ECO:0000313" key="12">
    <source>
        <dbReference type="Proteomes" id="UP000180280"/>
    </source>
</evidence>
<dbReference type="InterPro" id="IPR005526">
    <property type="entry name" value="Septum_form_inhib_MinC_C"/>
</dbReference>
<dbReference type="Gene3D" id="3.30.70.260">
    <property type="match status" value="1"/>
</dbReference>
<feature type="domain" description="Septum formation inhibitor MinC C-terminal" evidence="7">
    <location>
        <begin position="134"/>
        <end position="235"/>
    </location>
</feature>
<dbReference type="SUPFAM" id="SSF63848">
    <property type="entry name" value="Cell-division inhibitor MinC, C-terminal domain"/>
    <property type="match status" value="1"/>
</dbReference>
<comment type="caution">
    <text evidence="9">The sequence shown here is derived from an EMBL/GenBank/DDBJ whole genome shotgun (WGS) entry which is preliminary data.</text>
</comment>
<dbReference type="EMBL" id="MKCS01000001">
    <property type="protein sequence ID" value="OHX13249.1"/>
    <property type="molecule type" value="Genomic_DNA"/>
</dbReference>
<dbReference type="GO" id="GO:0000917">
    <property type="term" value="P:division septum assembly"/>
    <property type="evidence" value="ECO:0007669"/>
    <property type="project" value="UniProtKB-KW"/>
</dbReference>
<dbReference type="GO" id="GO:0000902">
    <property type="term" value="P:cell morphogenesis"/>
    <property type="evidence" value="ECO:0007669"/>
    <property type="project" value="InterPro"/>
</dbReference>
<dbReference type="InterPro" id="IPR016098">
    <property type="entry name" value="CAP/MinC_C"/>
</dbReference>
<evidence type="ECO:0000313" key="11">
    <source>
        <dbReference type="Proteomes" id="UP000180088"/>
    </source>
</evidence>
<protein>
    <recommendedName>
        <fullName evidence="6">Probable septum site-determining protein MinC</fullName>
    </recommendedName>
</protein>
<evidence type="ECO:0000256" key="5">
    <source>
        <dbReference type="ARBA" id="ARBA00025606"/>
    </source>
</evidence>
<dbReference type="NCBIfam" id="TIGR01222">
    <property type="entry name" value="minC"/>
    <property type="match status" value="1"/>
</dbReference>
<dbReference type="Pfam" id="PF03775">
    <property type="entry name" value="MinC_C"/>
    <property type="match status" value="1"/>
</dbReference>
<evidence type="ECO:0000313" key="9">
    <source>
        <dbReference type="EMBL" id="OHX13249.1"/>
    </source>
</evidence>
<dbReference type="InterPro" id="IPR036145">
    <property type="entry name" value="MinC_C_sf"/>
</dbReference>
<keyword evidence="4 6" id="KW-0131">Cell cycle</keyword>
<dbReference type="Gene3D" id="2.160.20.70">
    <property type="match status" value="1"/>
</dbReference>
<proteinExistence type="inferred from homology"/>
<dbReference type="AlphaFoldDB" id="A0A1S1X1E6"/>
<evidence type="ECO:0000313" key="10">
    <source>
        <dbReference type="EMBL" id="OHX16959.1"/>
    </source>
</evidence>
<keyword evidence="12" id="KW-1185">Reference proteome</keyword>
<reference evidence="11 12" key="1">
    <citation type="submission" date="2016-09" db="EMBL/GenBank/DDBJ databases">
        <title>Chromobacterium muskegensis sp. nov., an insecticidal bacterium isolated from Sphagnum bogs.</title>
        <authorList>
            <person name="Sparks M.E."/>
            <person name="Blackburn M.B."/>
            <person name="Gundersen-Rindal D.E."/>
            <person name="Mitchell A."/>
            <person name="Farrar R."/>
            <person name="Kuhar D."/>
        </authorList>
    </citation>
    <scope>NUCLEOTIDE SEQUENCE [LARGE SCALE GENOMIC DNA]</scope>
    <source>
        <strain evidence="10 12">14B-1</strain>
        <strain evidence="9 11">37-2</strain>
    </source>
</reference>
<evidence type="ECO:0000259" key="8">
    <source>
        <dbReference type="Pfam" id="PF05209"/>
    </source>
</evidence>
<keyword evidence="2 6" id="KW-0132">Cell division</keyword>
<keyword evidence="3 6" id="KW-0717">Septation</keyword>
<evidence type="ECO:0000259" key="7">
    <source>
        <dbReference type="Pfam" id="PF03775"/>
    </source>
</evidence>
<name>A0A1S1X1E6_9NEIS</name>
<dbReference type="OrthoDB" id="9794530at2"/>
<dbReference type="GO" id="GO:1901891">
    <property type="term" value="P:regulation of cell septum assembly"/>
    <property type="evidence" value="ECO:0007669"/>
    <property type="project" value="InterPro"/>
</dbReference>
<gene>
    <name evidence="6" type="primary">minC</name>
    <name evidence="10" type="ORF">BI344_11865</name>
    <name evidence="9" type="ORF">BI347_06825</name>
</gene>
<dbReference type="RefSeq" id="WP_071114551.1">
    <property type="nucleotide sequence ID" value="NZ_MKCS01000001.1"/>
</dbReference>
<accession>A0A1S1X1E6</accession>
<evidence type="ECO:0000256" key="6">
    <source>
        <dbReference type="HAMAP-Rule" id="MF_00267"/>
    </source>
</evidence>
<dbReference type="Proteomes" id="UP000180280">
    <property type="component" value="Unassembled WGS sequence"/>
</dbReference>
<comment type="subunit">
    <text evidence="6">Interacts with MinD and FtsZ.</text>
</comment>
<evidence type="ECO:0000256" key="2">
    <source>
        <dbReference type="ARBA" id="ARBA00022618"/>
    </source>
</evidence>
<dbReference type="InterPro" id="IPR013033">
    <property type="entry name" value="MinC"/>
</dbReference>
<dbReference type="PANTHER" id="PTHR34108:SF1">
    <property type="entry name" value="SEPTUM SITE-DETERMINING PROTEIN MINC"/>
    <property type="match status" value="1"/>
</dbReference>
<dbReference type="PANTHER" id="PTHR34108">
    <property type="entry name" value="SEPTUM SITE-DETERMINING PROTEIN MINC"/>
    <property type="match status" value="1"/>
</dbReference>